<dbReference type="OrthoDB" id="5729110at2"/>
<dbReference type="Pfam" id="PF09375">
    <property type="entry name" value="Peptidase_M75"/>
    <property type="match status" value="1"/>
</dbReference>
<organism evidence="5 6">
    <name type="scientific">Pseudovibrio axinellae</name>
    <dbReference type="NCBI Taxonomy" id="989403"/>
    <lineage>
        <taxon>Bacteria</taxon>
        <taxon>Pseudomonadati</taxon>
        <taxon>Pseudomonadota</taxon>
        <taxon>Alphaproteobacteria</taxon>
        <taxon>Hyphomicrobiales</taxon>
        <taxon>Stappiaceae</taxon>
        <taxon>Pseudovibrio</taxon>
    </lineage>
</organism>
<accession>A0A165Z6L8</accession>
<dbReference type="InterPro" id="IPR018976">
    <property type="entry name" value="Imelysin-like"/>
</dbReference>
<keyword evidence="2 3" id="KW-0732">Signal</keyword>
<dbReference type="RefSeq" id="WP_068005072.1">
    <property type="nucleotide sequence ID" value="NZ_FOFM01000002.1"/>
</dbReference>
<dbReference type="AlphaFoldDB" id="A0A165Z6L8"/>
<dbReference type="PATRIC" id="fig|989403.3.peg.1964"/>
<dbReference type="Gene3D" id="1.20.1420.20">
    <property type="entry name" value="M75 peptidase, HXXE motif"/>
    <property type="match status" value="1"/>
</dbReference>
<feature type="chain" id="PRO_5007869809" evidence="3">
    <location>
        <begin position="26"/>
        <end position="365"/>
    </location>
</feature>
<dbReference type="InterPro" id="IPR038352">
    <property type="entry name" value="Imelysin_sf"/>
</dbReference>
<evidence type="ECO:0000259" key="4">
    <source>
        <dbReference type="Pfam" id="PF09375"/>
    </source>
</evidence>
<dbReference type="GO" id="GO:0030313">
    <property type="term" value="C:cell envelope"/>
    <property type="evidence" value="ECO:0007669"/>
    <property type="project" value="UniProtKB-SubCell"/>
</dbReference>
<name>A0A165Z6L8_9HYPH</name>
<feature type="signal peptide" evidence="3">
    <location>
        <begin position="1"/>
        <end position="25"/>
    </location>
</feature>
<evidence type="ECO:0000313" key="5">
    <source>
        <dbReference type="EMBL" id="KZL19556.1"/>
    </source>
</evidence>
<keyword evidence="6" id="KW-1185">Reference proteome</keyword>
<evidence type="ECO:0000256" key="1">
    <source>
        <dbReference type="ARBA" id="ARBA00004196"/>
    </source>
</evidence>
<comment type="subcellular location">
    <subcellularLocation>
        <location evidence="1">Cell envelope</location>
    </subcellularLocation>
</comment>
<feature type="domain" description="Imelysin-like" evidence="4">
    <location>
        <begin position="49"/>
        <end position="333"/>
    </location>
</feature>
<proteinExistence type="predicted"/>
<comment type="caution">
    <text evidence="5">The sequence shown here is derived from an EMBL/GenBank/DDBJ whole genome shotgun (WGS) entry which is preliminary data.</text>
</comment>
<gene>
    <name evidence="5" type="ORF">PsAD2_01835</name>
</gene>
<sequence>MFFKTAVSFSALIVSLATVSSPGLAADASNYAQFTRSTVVNYIRPATKQLTGSLRELEERTQQVCITSDPGNSAAFEDAFSTAVAAIAGVDFLRFGPMAQDNLAQRLAFLPDSRGVVRRQINKIVAKQESTVTTPASLSAKSVALQGLTALERIAYASDGKLTLGTGKDKKFLCDYAQSISINLAGAGQTLEAEWADPKGFSKVLLEPSEGGGVVHTHKEAAELVFNAITTGLTVNKDQYLLSVLGKTEKKANPKKAPFARSGNAITYLSASLTGLQGAYELGGYAQVLDNEQSWVANSLGFEFSNTTRVLSQLPKPLQDTGKTPDVRDKLLYLSTVLGGIKDVMSEDLAGYLGLAGGFNALDGD</sequence>
<evidence type="ECO:0000313" key="6">
    <source>
        <dbReference type="Proteomes" id="UP000076577"/>
    </source>
</evidence>
<dbReference type="CDD" id="cd14659">
    <property type="entry name" value="Imelysin-like_IPPA"/>
    <property type="match status" value="1"/>
</dbReference>
<evidence type="ECO:0000256" key="2">
    <source>
        <dbReference type="ARBA" id="ARBA00022729"/>
    </source>
</evidence>
<dbReference type="STRING" id="989403.SAMN05421798_102396"/>
<dbReference type="InterPro" id="IPR034984">
    <property type="entry name" value="Imelysin-like_IPPA"/>
</dbReference>
<reference evidence="5 6" key="1">
    <citation type="journal article" date="2016" name="Front. Microbiol.">
        <title>Comparative Genomic Analysis Reveals a Diverse Repertoire of Genes Involved in Prokaryote-Eukaryote Interactions within the Pseudovibrio Genus.</title>
        <authorList>
            <person name="Romano S."/>
            <person name="Fernandez-Guerra A."/>
            <person name="Reen F.J."/>
            <person name="Glockner F.O."/>
            <person name="Crowley S.P."/>
            <person name="O'Sullivan O."/>
            <person name="Cotter P.D."/>
            <person name="Adams C."/>
            <person name="Dobson A.D."/>
            <person name="O'Gara F."/>
        </authorList>
    </citation>
    <scope>NUCLEOTIDE SEQUENCE [LARGE SCALE GENOMIC DNA]</scope>
    <source>
        <strain evidence="5 6">Ad2</strain>
    </source>
</reference>
<evidence type="ECO:0000256" key="3">
    <source>
        <dbReference type="SAM" id="SignalP"/>
    </source>
</evidence>
<dbReference type="Proteomes" id="UP000076577">
    <property type="component" value="Unassembled WGS sequence"/>
</dbReference>
<protein>
    <submittedName>
        <fullName evidence="5">Imelysin</fullName>
    </submittedName>
</protein>
<dbReference type="EMBL" id="LMCB01000013">
    <property type="protein sequence ID" value="KZL19556.1"/>
    <property type="molecule type" value="Genomic_DNA"/>
</dbReference>